<accession>B2VZ43</accession>
<dbReference type="HOGENOM" id="CLU_3051452_0_0_1"/>
<dbReference type="InParanoid" id="B2VZ43"/>
<dbReference type="RefSeq" id="XP_001933016.2">
    <property type="nucleotide sequence ID" value="XM_001932981.2"/>
</dbReference>
<dbReference type="EMBL" id="DS231616">
    <property type="protein sequence ID" value="EDU45206.1"/>
    <property type="molecule type" value="Genomic_DNA"/>
</dbReference>
<sequence length="54" mass="5665">MSSVIGGSAPFTVPSPKTFALTLKIVICGAYLPHQKAGTNACNRKSTTINQNQT</sequence>
<evidence type="ECO:0000313" key="1">
    <source>
        <dbReference type="EMBL" id="EDU45206.1"/>
    </source>
</evidence>
<proteinExistence type="predicted"/>
<reference evidence="2" key="1">
    <citation type="journal article" date="2013" name="G3 (Bethesda)">
        <title>Comparative genomics of a plant-pathogenic fungus, Pyrenophora tritici-repentis, reveals transduplication and the impact of repeat elements on pathogenicity and population divergence.</title>
        <authorList>
            <person name="Manning V.A."/>
            <person name="Pandelova I."/>
            <person name="Dhillon B."/>
            <person name="Wilhelm L.J."/>
            <person name="Goodwin S.B."/>
            <person name="Berlin A.M."/>
            <person name="Figueroa M."/>
            <person name="Freitag M."/>
            <person name="Hane J.K."/>
            <person name="Henrissat B."/>
            <person name="Holman W.H."/>
            <person name="Kodira C.D."/>
            <person name="Martin J."/>
            <person name="Oliver R.P."/>
            <person name="Robbertse B."/>
            <person name="Schackwitz W."/>
            <person name="Schwartz D.C."/>
            <person name="Spatafora J.W."/>
            <person name="Turgeon B.G."/>
            <person name="Yandava C."/>
            <person name="Young S."/>
            <person name="Zhou S."/>
            <person name="Zeng Q."/>
            <person name="Grigoriev I.V."/>
            <person name="Ma L.-J."/>
            <person name="Ciuffetti L.M."/>
        </authorList>
    </citation>
    <scope>NUCLEOTIDE SEQUENCE [LARGE SCALE GENOMIC DNA]</scope>
    <source>
        <strain evidence="2">Pt-1C-BFP</strain>
    </source>
</reference>
<gene>
    <name evidence="1" type="ORF">PTRG_02683</name>
</gene>
<dbReference type="KEGG" id="ptrr:6340906"/>
<dbReference type="AlphaFoldDB" id="B2VZ43"/>
<dbReference type="GeneID" id="6340906"/>
<dbReference type="Proteomes" id="UP000001471">
    <property type="component" value="Unassembled WGS sequence"/>
</dbReference>
<organism evidence="1 2">
    <name type="scientific">Pyrenophora tritici-repentis (strain Pt-1C-BFP)</name>
    <name type="common">Wheat tan spot fungus</name>
    <name type="synonym">Drechslera tritici-repentis</name>
    <dbReference type="NCBI Taxonomy" id="426418"/>
    <lineage>
        <taxon>Eukaryota</taxon>
        <taxon>Fungi</taxon>
        <taxon>Dikarya</taxon>
        <taxon>Ascomycota</taxon>
        <taxon>Pezizomycotina</taxon>
        <taxon>Dothideomycetes</taxon>
        <taxon>Pleosporomycetidae</taxon>
        <taxon>Pleosporales</taxon>
        <taxon>Pleosporineae</taxon>
        <taxon>Pleosporaceae</taxon>
        <taxon>Pyrenophora</taxon>
    </lineage>
</organism>
<protein>
    <submittedName>
        <fullName evidence="1">Uncharacterized protein</fullName>
    </submittedName>
</protein>
<evidence type="ECO:0000313" key="2">
    <source>
        <dbReference type="Proteomes" id="UP000001471"/>
    </source>
</evidence>
<name>B2VZ43_PYRTR</name>